<dbReference type="GO" id="GO:0005829">
    <property type="term" value="C:cytosol"/>
    <property type="evidence" value="ECO:0007669"/>
    <property type="project" value="TreeGrafter"/>
</dbReference>
<protein>
    <recommendedName>
        <fullName evidence="1">acetate--CoA ligase</fullName>
        <ecNumber evidence="1">6.2.1.1</ecNumber>
    </recommendedName>
</protein>
<reference evidence="8 9" key="1">
    <citation type="submission" date="2018-08" db="EMBL/GenBank/DDBJ databases">
        <title>Genome analysis of the thermophilic bacterium of the candidate phylum Aminicenantes from deep subsurface aquifer revealed its physiology and ecological role.</title>
        <authorList>
            <person name="Kadnikov V.V."/>
            <person name="Mardanov A.V."/>
            <person name="Beletsky A.V."/>
            <person name="Karnachuk O.V."/>
            <person name="Ravin N.V."/>
        </authorList>
    </citation>
    <scope>NUCLEOTIDE SEQUENCE [LARGE SCALE GENOMIC DNA]</scope>
    <source>
        <strain evidence="8">BY38</strain>
    </source>
</reference>
<evidence type="ECO:0000256" key="3">
    <source>
        <dbReference type="ARBA" id="ARBA00022741"/>
    </source>
</evidence>
<dbReference type="Gene3D" id="3.40.50.12780">
    <property type="entry name" value="N-terminal domain of ligase-like"/>
    <property type="match status" value="1"/>
</dbReference>
<evidence type="ECO:0000256" key="1">
    <source>
        <dbReference type="ARBA" id="ARBA00013275"/>
    </source>
</evidence>
<dbReference type="GO" id="GO:0003987">
    <property type="term" value="F:acetate-CoA ligase activity"/>
    <property type="evidence" value="ECO:0007669"/>
    <property type="project" value="UniProtKB-EC"/>
</dbReference>
<dbReference type="Pfam" id="PF13193">
    <property type="entry name" value="AMP-binding_C"/>
    <property type="match status" value="1"/>
</dbReference>
<dbReference type="PROSITE" id="PS00455">
    <property type="entry name" value="AMP_BINDING"/>
    <property type="match status" value="1"/>
</dbReference>
<dbReference type="InterPro" id="IPR020845">
    <property type="entry name" value="AMP-binding_CS"/>
</dbReference>
<feature type="domain" description="AMP-dependent synthetase/ligase" evidence="6">
    <location>
        <begin position="44"/>
        <end position="415"/>
    </location>
</feature>
<dbReference type="Pfam" id="PF00501">
    <property type="entry name" value="AMP-binding"/>
    <property type="match status" value="1"/>
</dbReference>
<name>A0A3E2BNJ1_9BACT</name>
<dbReference type="InterPro" id="IPR000873">
    <property type="entry name" value="AMP-dep_synth/lig_dom"/>
</dbReference>
<dbReference type="InterPro" id="IPR042099">
    <property type="entry name" value="ANL_N_sf"/>
</dbReference>
<evidence type="ECO:0000259" key="7">
    <source>
        <dbReference type="Pfam" id="PF13193"/>
    </source>
</evidence>
<evidence type="ECO:0000259" key="6">
    <source>
        <dbReference type="Pfam" id="PF00501"/>
    </source>
</evidence>
<comment type="caution">
    <text evidence="8">The sequence shown here is derived from an EMBL/GenBank/DDBJ whole genome shotgun (WGS) entry which is preliminary data.</text>
</comment>
<dbReference type="AlphaFoldDB" id="A0A3E2BNJ1"/>
<sequence length="567" mass="64276">MTHFGNYEDRVKNFSWAISEQELGYKPGQVINIGWYCSDRICQQGKADKVALIWEGFTGEKKIFTYNDIRLYSNTFAKFITDLGIKAGERVCLFMDRVPELYIGFLGILKTGCIVQPLFSAFGEESLFVRLENAETSAIFTQKKHVSKVRKIRDKLPHLKYIIIVDYDGKTPLQEREVAFSMEKSEKVEHYEIYPTYAETPSVLHYTSGTTGMPKGVKHVHYSLISQYITAKWVLDLHDDDIYWCTADPGWVTGTSYGIIGPFSLGVTQCVLDSGFSAEAWYRFIEKNRVTVWYSAPTAIRSLMKAGDEIIKKFDLSSLRHLASVGEPLNPEAVNWSIRVFGKPFHDTYWQTETGCIVITNFPGMPVKPGSMGRPFPGITATILNPGNHEPYPEPGRIGLIGLKPGWPSMMRTYWNNEEAYKNKFRNGWYLTGDRARMDKDGYIWFVGRDDDVINTGGHLVSPFEVESALLEHPAVAESAVVSKPDPINMEVVKAFVTVKPGFTASKDLELDIMNFIRKKLSPLAMPQEIEFVDSLPKTRSGKIMRRILHAKEWGEEIGDTSTLENE</sequence>
<evidence type="ECO:0000313" key="8">
    <source>
        <dbReference type="EMBL" id="RFT16330.1"/>
    </source>
</evidence>
<evidence type="ECO:0000256" key="2">
    <source>
        <dbReference type="ARBA" id="ARBA00022598"/>
    </source>
</evidence>
<keyword evidence="4" id="KW-0067">ATP-binding</keyword>
<dbReference type="Gene3D" id="3.30.300.30">
    <property type="match status" value="1"/>
</dbReference>
<dbReference type="EC" id="6.2.1.1" evidence="1"/>
<dbReference type="GO" id="GO:0005524">
    <property type="term" value="F:ATP binding"/>
    <property type="evidence" value="ECO:0007669"/>
    <property type="project" value="UniProtKB-KW"/>
</dbReference>
<keyword evidence="5" id="KW-0007">Acetylation</keyword>
<dbReference type="InterPro" id="IPR025110">
    <property type="entry name" value="AMP-bd_C"/>
</dbReference>
<evidence type="ECO:0000256" key="5">
    <source>
        <dbReference type="ARBA" id="ARBA00022990"/>
    </source>
</evidence>
<evidence type="ECO:0000313" key="9">
    <source>
        <dbReference type="Proteomes" id="UP000257323"/>
    </source>
</evidence>
<dbReference type="Proteomes" id="UP000257323">
    <property type="component" value="Unassembled WGS sequence"/>
</dbReference>
<dbReference type="NCBIfam" id="NF003313">
    <property type="entry name" value="PRK04319.1"/>
    <property type="match status" value="1"/>
</dbReference>
<dbReference type="SUPFAM" id="SSF56801">
    <property type="entry name" value="Acetyl-CoA synthetase-like"/>
    <property type="match status" value="1"/>
</dbReference>
<keyword evidence="2" id="KW-0436">Ligase</keyword>
<dbReference type="GO" id="GO:0006085">
    <property type="term" value="P:acetyl-CoA biosynthetic process"/>
    <property type="evidence" value="ECO:0007669"/>
    <property type="project" value="TreeGrafter"/>
</dbReference>
<evidence type="ECO:0000256" key="4">
    <source>
        <dbReference type="ARBA" id="ARBA00022840"/>
    </source>
</evidence>
<keyword evidence="3" id="KW-0547">Nucleotide-binding</keyword>
<proteinExistence type="predicted"/>
<dbReference type="InterPro" id="IPR045851">
    <property type="entry name" value="AMP-bd_C_sf"/>
</dbReference>
<feature type="domain" description="AMP-binding enzyme C-terminal" evidence="7">
    <location>
        <begin position="465"/>
        <end position="543"/>
    </location>
</feature>
<dbReference type="PANTHER" id="PTHR24095">
    <property type="entry name" value="ACETYL-COENZYME A SYNTHETASE"/>
    <property type="match status" value="1"/>
</dbReference>
<organism evidence="8 9">
    <name type="scientific">Candidatus Saccharicenans subterraneus</name>
    <dbReference type="NCBI Taxonomy" id="2508984"/>
    <lineage>
        <taxon>Bacteria</taxon>
        <taxon>Candidatus Aminicenantota</taxon>
        <taxon>Candidatus Aminicenantia</taxon>
        <taxon>Candidatus Aminicenantales</taxon>
        <taxon>Candidatus Saccharicenantaceae</taxon>
        <taxon>Candidatus Saccharicenans</taxon>
    </lineage>
</organism>
<dbReference type="PANTHER" id="PTHR24095:SF14">
    <property type="entry name" value="ACETYL-COENZYME A SYNTHETASE 1"/>
    <property type="match status" value="1"/>
</dbReference>
<gene>
    <name evidence="8" type="ORF">OP8BY_1934</name>
</gene>
<dbReference type="EMBL" id="QUAH01000004">
    <property type="protein sequence ID" value="RFT16330.1"/>
    <property type="molecule type" value="Genomic_DNA"/>
</dbReference>
<accession>A0A3E2BNJ1</accession>